<evidence type="ECO:0000313" key="1">
    <source>
        <dbReference type="EMBL" id="KAG5296512.1"/>
    </source>
</evidence>
<reference evidence="1 2" key="1">
    <citation type="submission" date="2021-01" db="EMBL/GenBank/DDBJ databases">
        <title>Chromosome-level genome assembly of a human fungal pathogen reveals clustering of transcriptionally co-regulated genes.</title>
        <authorList>
            <person name="Voorhies M."/>
            <person name="Cohen S."/>
            <person name="Shea T.P."/>
            <person name="Petrus S."/>
            <person name="Munoz J.F."/>
            <person name="Poplawski S."/>
            <person name="Goldman W.E."/>
            <person name="Michael T."/>
            <person name="Cuomo C.A."/>
            <person name="Sil A."/>
            <person name="Beyhan S."/>
        </authorList>
    </citation>
    <scope>NUCLEOTIDE SEQUENCE [LARGE SCALE GENOMIC DNA]</scope>
    <source>
        <strain evidence="1 2">G184AR</strain>
    </source>
</reference>
<dbReference type="AlphaFoldDB" id="A0A8H7YRP4"/>
<comment type="caution">
    <text evidence="1">The sequence shown here is derived from an EMBL/GenBank/DDBJ whole genome shotgun (WGS) entry which is preliminary data.</text>
</comment>
<dbReference type="EMBL" id="JAEVHI010000003">
    <property type="protein sequence ID" value="KAG5296512.1"/>
    <property type="molecule type" value="Genomic_DNA"/>
</dbReference>
<evidence type="ECO:0000313" key="2">
    <source>
        <dbReference type="Proteomes" id="UP000670092"/>
    </source>
</evidence>
<organism evidence="1 2">
    <name type="scientific">Ajellomyces capsulatus</name>
    <name type="common">Darling's disease fungus</name>
    <name type="synonym">Histoplasma capsulatum</name>
    <dbReference type="NCBI Taxonomy" id="5037"/>
    <lineage>
        <taxon>Eukaryota</taxon>
        <taxon>Fungi</taxon>
        <taxon>Dikarya</taxon>
        <taxon>Ascomycota</taxon>
        <taxon>Pezizomycotina</taxon>
        <taxon>Eurotiomycetes</taxon>
        <taxon>Eurotiomycetidae</taxon>
        <taxon>Onygenales</taxon>
        <taxon>Ajellomycetaceae</taxon>
        <taxon>Histoplasma</taxon>
    </lineage>
</organism>
<accession>A0A8H7YRP4</accession>
<gene>
    <name evidence="1" type="ORF">I7I52_07236</name>
</gene>
<proteinExistence type="predicted"/>
<dbReference type="Proteomes" id="UP000670092">
    <property type="component" value="Unassembled WGS sequence"/>
</dbReference>
<sequence length="66" mass="7116">MVWVGNTKRTITISLGNDGDGGENPGGRKATATVELHFNCASSLLQLHAHLRGKKKRKKTGKFPEG</sequence>
<dbReference type="VEuPathDB" id="FungiDB:I7I52_07236"/>
<name>A0A8H7YRP4_AJECA</name>
<protein>
    <submittedName>
        <fullName evidence="1">Uncharacterized protein</fullName>
    </submittedName>
</protein>